<name>A0A7W8ACS1_9ACTN</name>
<sequence length="511" mass="52817">MLPLAAADPGQIDVYSLSGVLGRGGQGSVYLGEDDAGVKVAVKVLHSQVADEDAHRRFLREAEAARRVAPFCTARVLDVGVSDGRPYIVSEHITGPSLERMVKGDGARFGSGLERLAVATLTALAAIHRAGVVHRDFKPGNVIMGAEGPVVIDFGIARALDQTATSSVMGTPAFMAPEQFAGGVSGPAVDLFSWASTMVFAATGAQAFKGDTMPSLMHAILTAEPDLSGVPHDLRPLLQACLNKDPAQRPTADGLLATLTGAPSGPQAMPTVPISGPQGAPVQGTIRMEAGPPLRRQPPAPVAGGGRSAAGVVHRIAAVTALICGAVVALSLFGQTIETVANWIDDDYETFLGMTSWLMITVVSLLLYIPAYTVAAWRHSVAAAICMAMTVPPALVFIFWGLALGDNDLPAFLLAVVPGVLIGLMISVSALLLWRFSLVAALLGVAAGGLVAVEALGFLVVRLPGSLPDLFYDLVQLESMATSVTLGAWALVTPALLVLRAGRAAAPKVAA</sequence>
<dbReference type="PROSITE" id="PS50011">
    <property type="entry name" value="PROTEIN_KINASE_DOM"/>
    <property type="match status" value="1"/>
</dbReference>
<gene>
    <name evidence="7" type="ORF">HNR40_009369</name>
</gene>
<reference evidence="7 8" key="1">
    <citation type="submission" date="2020-08" db="EMBL/GenBank/DDBJ databases">
        <title>Genomic Encyclopedia of Type Strains, Phase IV (KMG-IV): sequencing the most valuable type-strain genomes for metagenomic binning, comparative biology and taxonomic classification.</title>
        <authorList>
            <person name="Goeker M."/>
        </authorList>
    </citation>
    <scope>NUCLEOTIDE SEQUENCE [LARGE SCALE GENOMIC DNA]</scope>
    <source>
        <strain evidence="7 8">DSM 45385</strain>
    </source>
</reference>
<dbReference type="PANTHER" id="PTHR43289:SF34">
    <property type="entry name" value="SERINE_THREONINE-PROTEIN KINASE YBDM-RELATED"/>
    <property type="match status" value="1"/>
</dbReference>
<feature type="domain" description="Protein kinase" evidence="6">
    <location>
        <begin position="15"/>
        <end position="272"/>
    </location>
</feature>
<dbReference type="EMBL" id="JACHIN010000019">
    <property type="protein sequence ID" value="MBB5083864.1"/>
    <property type="molecule type" value="Genomic_DNA"/>
</dbReference>
<evidence type="ECO:0000313" key="7">
    <source>
        <dbReference type="EMBL" id="MBB5083864.1"/>
    </source>
</evidence>
<dbReference type="SUPFAM" id="SSF56112">
    <property type="entry name" value="Protein kinase-like (PK-like)"/>
    <property type="match status" value="1"/>
</dbReference>
<evidence type="ECO:0000256" key="3">
    <source>
        <dbReference type="ARBA" id="ARBA00022777"/>
    </source>
</evidence>
<keyword evidence="8" id="KW-1185">Reference proteome</keyword>
<keyword evidence="5" id="KW-0812">Transmembrane</keyword>
<dbReference type="InterPro" id="IPR008271">
    <property type="entry name" value="Ser/Thr_kinase_AS"/>
</dbReference>
<protein>
    <submittedName>
        <fullName evidence="7">Putative Ser/Thr protein kinase</fullName>
    </submittedName>
</protein>
<evidence type="ECO:0000256" key="1">
    <source>
        <dbReference type="ARBA" id="ARBA00022679"/>
    </source>
</evidence>
<evidence type="ECO:0000256" key="4">
    <source>
        <dbReference type="ARBA" id="ARBA00022840"/>
    </source>
</evidence>
<proteinExistence type="predicted"/>
<dbReference type="PROSITE" id="PS00108">
    <property type="entry name" value="PROTEIN_KINASE_ST"/>
    <property type="match status" value="1"/>
</dbReference>
<keyword evidence="5" id="KW-0472">Membrane</keyword>
<accession>A0A7W8ACS1</accession>
<dbReference type="Proteomes" id="UP000568380">
    <property type="component" value="Unassembled WGS sequence"/>
</dbReference>
<organism evidence="7 8">
    <name type="scientific">Nonomuraea endophytica</name>
    <dbReference type="NCBI Taxonomy" id="714136"/>
    <lineage>
        <taxon>Bacteria</taxon>
        <taxon>Bacillati</taxon>
        <taxon>Actinomycetota</taxon>
        <taxon>Actinomycetes</taxon>
        <taxon>Streptosporangiales</taxon>
        <taxon>Streptosporangiaceae</taxon>
        <taxon>Nonomuraea</taxon>
    </lineage>
</organism>
<dbReference type="AlphaFoldDB" id="A0A7W8ACS1"/>
<dbReference type="Gene3D" id="1.10.510.10">
    <property type="entry name" value="Transferase(Phosphotransferase) domain 1"/>
    <property type="match status" value="1"/>
</dbReference>
<keyword evidence="3 7" id="KW-0418">Kinase</keyword>
<keyword evidence="2" id="KW-0547">Nucleotide-binding</keyword>
<dbReference type="GO" id="GO:0004674">
    <property type="term" value="F:protein serine/threonine kinase activity"/>
    <property type="evidence" value="ECO:0007669"/>
    <property type="project" value="TreeGrafter"/>
</dbReference>
<feature type="transmembrane region" description="Helical" evidence="5">
    <location>
        <begin position="409"/>
        <end position="434"/>
    </location>
</feature>
<feature type="transmembrane region" description="Helical" evidence="5">
    <location>
        <begin position="354"/>
        <end position="374"/>
    </location>
</feature>
<evidence type="ECO:0000256" key="5">
    <source>
        <dbReference type="SAM" id="Phobius"/>
    </source>
</evidence>
<evidence type="ECO:0000313" key="8">
    <source>
        <dbReference type="Proteomes" id="UP000568380"/>
    </source>
</evidence>
<dbReference type="CDD" id="cd14014">
    <property type="entry name" value="STKc_PknB_like"/>
    <property type="match status" value="1"/>
</dbReference>
<feature type="transmembrane region" description="Helical" evidence="5">
    <location>
        <begin position="316"/>
        <end position="334"/>
    </location>
</feature>
<feature type="transmembrane region" description="Helical" evidence="5">
    <location>
        <begin position="381"/>
        <end position="403"/>
    </location>
</feature>
<dbReference type="PANTHER" id="PTHR43289">
    <property type="entry name" value="MITOGEN-ACTIVATED PROTEIN KINASE KINASE KINASE 20-RELATED"/>
    <property type="match status" value="1"/>
</dbReference>
<keyword evidence="4" id="KW-0067">ATP-binding</keyword>
<keyword evidence="1" id="KW-0808">Transferase</keyword>
<dbReference type="RefSeq" id="WP_184973343.1">
    <property type="nucleotide sequence ID" value="NZ_JACHIN010000019.1"/>
</dbReference>
<evidence type="ECO:0000259" key="6">
    <source>
        <dbReference type="PROSITE" id="PS50011"/>
    </source>
</evidence>
<comment type="caution">
    <text evidence="7">The sequence shown here is derived from an EMBL/GenBank/DDBJ whole genome shotgun (WGS) entry which is preliminary data.</text>
</comment>
<dbReference type="InterPro" id="IPR000719">
    <property type="entry name" value="Prot_kinase_dom"/>
</dbReference>
<evidence type="ECO:0000256" key="2">
    <source>
        <dbReference type="ARBA" id="ARBA00022741"/>
    </source>
</evidence>
<dbReference type="Pfam" id="PF00069">
    <property type="entry name" value="Pkinase"/>
    <property type="match status" value="1"/>
</dbReference>
<feature type="transmembrane region" description="Helical" evidence="5">
    <location>
        <begin position="480"/>
        <end position="499"/>
    </location>
</feature>
<keyword evidence="5" id="KW-1133">Transmembrane helix</keyword>
<dbReference type="Gene3D" id="3.30.200.20">
    <property type="entry name" value="Phosphorylase Kinase, domain 1"/>
    <property type="match status" value="1"/>
</dbReference>
<dbReference type="InterPro" id="IPR011009">
    <property type="entry name" value="Kinase-like_dom_sf"/>
</dbReference>
<feature type="transmembrane region" description="Helical" evidence="5">
    <location>
        <begin position="441"/>
        <end position="460"/>
    </location>
</feature>
<dbReference type="GO" id="GO:0005524">
    <property type="term" value="F:ATP binding"/>
    <property type="evidence" value="ECO:0007669"/>
    <property type="project" value="UniProtKB-KW"/>
</dbReference>